<name>A0A9P8CL19_9HYPO</name>
<dbReference type="GO" id="GO:0003677">
    <property type="term" value="F:DNA binding"/>
    <property type="evidence" value="ECO:0007669"/>
    <property type="project" value="TreeGrafter"/>
</dbReference>
<dbReference type="InterPro" id="IPR018608">
    <property type="entry name" value="Gti1/Pac2"/>
</dbReference>
<dbReference type="OrthoDB" id="5572844at2759"/>
<protein>
    <submittedName>
        <fullName evidence="2">Gti1/Pac2 family-domain-containing protein</fullName>
    </submittedName>
</protein>
<feature type="region of interest" description="Disordered" evidence="1">
    <location>
        <begin position="239"/>
        <end position="342"/>
    </location>
</feature>
<feature type="compositionally biased region" description="Pro residues" evidence="1">
    <location>
        <begin position="262"/>
        <end position="274"/>
    </location>
</feature>
<dbReference type="RefSeq" id="XP_046115083.1">
    <property type="nucleotide sequence ID" value="XM_046258856.1"/>
</dbReference>
<feature type="compositionally biased region" description="Polar residues" evidence="1">
    <location>
        <begin position="279"/>
        <end position="292"/>
    </location>
</feature>
<comment type="caution">
    <text evidence="2">The sequence shown here is derived from an EMBL/GenBank/DDBJ whole genome shotgun (WGS) entry which is preliminary data.</text>
</comment>
<dbReference type="EMBL" id="MU251270">
    <property type="protein sequence ID" value="KAG9251159.1"/>
    <property type="molecule type" value="Genomic_DNA"/>
</dbReference>
<organism evidence="2 3">
    <name type="scientific">Emericellopsis atlantica</name>
    <dbReference type="NCBI Taxonomy" id="2614577"/>
    <lineage>
        <taxon>Eukaryota</taxon>
        <taxon>Fungi</taxon>
        <taxon>Dikarya</taxon>
        <taxon>Ascomycota</taxon>
        <taxon>Pezizomycotina</taxon>
        <taxon>Sordariomycetes</taxon>
        <taxon>Hypocreomycetidae</taxon>
        <taxon>Hypocreales</taxon>
        <taxon>Bionectriaceae</taxon>
        <taxon>Emericellopsis</taxon>
    </lineage>
</organism>
<dbReference type="AlphaFoldDB" id="A0A9P8CL19"/>
<feature type="compositionally biased region" description="Basic and acidic residues" evidence="1">
    <location>
        <begin position="95"/>
        <end position="104"/>
    </location>
</feature>
<proteinExistence type="predicted"/>
<dbReference type="GeneID" id="70289759"/>
<evidence type="ECO:0000313" key="2">
    <source>
        <dbReference type="EMBL" id="KAG9251159.1"/>
    </source>
</evidence>
<keyword evidence="3" id="KW-1185">Reference proteome</keyword>
<dbReference type="PANTHER" id="PTHR28027:SF1">
    <property type="entry name" value="CAMP INDEPENDENT REGULATORY PROTEIN (AFU_ORTHOLOGUE AFUA_3G09640)"/>
    <property type="match status" value="1"/>
</dbReference>
<evidence type="ECO:0000256" key="1">
    <source>
        <dbReference type="SAM" id="MobiDB-lite"/>
    </source>
</evidence>
<reference evidence="2" key="1">
    <citation type="journal article" date="2021" name="IMA Fungus">
        <title>Genomic characterization of three marine fungi, including Emericellopsis atlantica sp. nov. with signatures of a generalist lifestyle and marine biomass degradation.</title>
        <authorList>
            <person name="Hagestad O.C."/>
            <person name="Hou L."/>
            <person name="Andersen J.H."/>
            <person name="Hansen E.H."/>
            <person name="Altermark B."/>
            <person name="Li C."/>
            <person name="Kuhnert E."/>
            <person name="Cox R.J."/>
            <person name="Crous P.W."/>
            <person name="Spatafora J.W."/>
            <person name="Lail K."/>
            <person name="Amirebrahimi M."/>
            <person name="Lipzen A."/>
            <person name="Pangilinan J."/>
            <person name="Andreopoulos W."/>
            <person name="Hayes R.D."/>
            <person name="Ng V."/>
            <person name="Grigoriev I.V."/>
            <person name="Jackson S.A."/>
            <person name="Sutton T.D.S."/>
            <person name="Dobson A.D.W."/>
            <person name="Rama T."/>
        </authorList>
    </citation>
    <scope>NUCLEOTIDE SEQUENCE</scope>
    <source>
        <strain evidence="2">TS7</strain>
    </source>
</reference>
<gene>
    <name evidence="2" type="ORF">F5Z01DRAFT_296665</name>
</gene>
<dbReference type="Proteomes" id="UP000887229">
    <property type="component" value="Unassembled WGS sequence"/>
</dbReference>
<dbReference type="Pfam" id="PF09729">
    <property type="entry name" value="Gti1_Pac2"/>
    <property type="match status" value="1"/>
</dbReference>
<sequence length="380" mass="41979">METYHGVIRSPADAIRLFEACRLGHLPRVQRRLSEKERQGIRSGSVFVWDEREAGMRRWTDGKSWSASRVSGSFLTYREMEGKRGGGFSTAKRSSKSENGRDSDENHDDGEPEGYRYKADGLMKQSFSITTSTGQHLHLIAYYSRPVSGQPELKQPTTDPNLRNFTPVKGMYPETSIGDSHLTPALTRVPMHHTPAYAAQQHYPPQPYPPQYGQPAYGWPHGAHQYSHMYQPGVPMPPHIVSHAQSPHPTFPAPHYEHGTLLPPPQRRTYPSPPRQHDSPLQNVSSGDSRLNTLGHGPLPALNAVTAGAPGTSIAAEAPPSRGNSISPPQSSHSDAAPRTKLPQLLNSQTLPAPSEPHVRGEDSRALQMLNRSAFRQMIS</sequence>
<evidence type="ECO:0000313" key="3">
    <source>
        <dbReference type="Proteomes" id="UP000887229"/>
    </source>
</evidence>
<feature type="compositionally biased region" description="Polar residues" evidence="1">
    <location>
        <begin position="322"/>
        <end position="334"/>
    </location>
</feature>
<dbReference type="PANTHER" id="PTHR28027">
    <property type="entry name" value="TRANSCRIPTIONAL REGULATOR MIT1"/>
    <property type="match status" value="1"/>
</dbReference>
<accession>A0A9P8CL19</accession>
<feature type="region of interest" description="Disordered" evidence="1">
    <location>
        <begin position="83"/>
        <end position="116"/>
    </location>
</feature>